<accession>A0AAJ1T0K1</accession>
<comment type="similarity">
    <text evidence="3">Belongs to the DegT/DnrJ/EryC1 family.</text>
</comment>
<dbReference type="InterPro" id="IPR015422">
    <property type="entry name" value="PyrdxlP-dep_Trfase_small"/>
</dbReference>
<dbReference type="Gene3D" id="3.90.1150.10">
    <property type="entry name" value="Aspartate Aminotransferase, domain 1"/>
    <property type="match status" value="1"/>
</dbReference>
<keyword evidence="2 3" id="KW-0663">Pyridoxal phosphate</keyword>
<keyword evidence="4" id="KW-0808">Transferase</keyword>
<name>A0AAJ1T0K1_9BACI</name>
<protein>
    <submittedName>
        <fullName evidence="4">Perosamine synthetase</fullName>
        <ecNumber evidence="4">2.6.1.102</ecNumber>
    </submittedName>
</protein>
<dbReference type="EC" id="2.6.1.102" evidence="4"/>
<evidence type="ECO:0000256" key="3">
    <source>
        <dbReference type="RuleBase" id="RU004508"/>
    </source>
</evidence>
<organism evidence="4 5">
    <name type="scientific">Oikeobacillus pervagus</name>
    <dbReference type="NCBI Taxonomy" id="1325931"/>
    <lineage>
        <taxon>Bacteria</taxon>
        <taxon>Bacillati</taxon>
        <taxon>Bacillota</taxon>
        <taxon>Bacilli</taxon>
        <taxon>Bacillales</taxon>
        <taxon>Bacillaceae</taxon>
        <taxon>Oikeobacillus</taxon>
    </lineage>
</organism>
<dbReference type="AlphaFoldDB" id="A0AAJ1T0K1"/>
<dbReference type="Gene3D" id="3.40.640.10">
    <property type="entry name" value="Type I PLP-dependent aspartate aminotransferase-like (Major domain)"/>
    <property type="match status" value="1"/>
</dbReference>
<comment type="caution">
    <text evidence="4">The sequence shown here is derived from an EMBL/GenBank/DDBJ whole genome shotgun (WGS) entry which is preliminary data.</text>
</comment>
<dbReference type="CDD" id="cd00616">
    <property type="entry name" value="AHBA_syn"/>
    <property type="match status" value="1"/>
</dbReference>
<keyword evidence="4" id="KW-0032">Aminotransferase</keyword>
<dbReference type="GO" id="GO:0102933">
    <property type="term" value="F:GDP-4-dehydro-6-deoxy-D-mannose-4-aminotransferase activity"/>
    <property type="evidence" value="ECO:0007669"/>
    <property type="project" value="UniProtKB-EC"/>
</dbReference>
<dbReference type="InterPro" id="IPR015424">
    <property type="entry name" value="PyrdxlP-dep_Trfase"/>
</dbReference>
<dbReference type="PANTHER" id="PTHR30244:SF34">
    <property type="entry name" value="DTDP-4-AMINO-4,6-DIDEOXYGALACTOSE TRANSAMINASE"/>
    <property type="match status" value="1"/>
</dbReference>
<evidence type="ECO:0000256" key="2">
    <source>
        <dbReference type="PIRSR" id="PIRSR000390-2"/>
    </source>
</evidence>
<proteinExistence type="inferred from homology"/>
<evidence type="ECO:0000256" key="1">
    <source>
        <dbReference type="PIRSR" id="PIRSR000390-1"/>
    </source>
</evidence>
<dbReference type="EMBL" id="JAUSUC010000048">
    <property type="protein sequence ID" value="MDQ0216409.1"/>
    <property type="molecule type" value="Genomic_DNA"/>
</dbReference>
<sequence>MNIRLFKPCIGDEELEAIKEAFGRAWLGLGPKVNEFEKMWSNFIGCKDSVGVNSGTAALHLALSSFRFPAGKKVLVPVMTFASTAMAVLYNNLQPVFVDMDEMTSGISMEDLERKYDKDCVAVIPVHFGGHPVAMDQLNSWAKSRNLKVIEDSAHSAGGKYKGKALGTWGDIGCFSFEEKKCMTTGDGGMISSDDEELLKPLRHSRWVGINKDTWQRVKETSSSSHNDPYHWYYEISDIGYKYNMNDLMASIGIVQLDKLENMNNRREEILTAYLQGIQNCEKVRPGIPYHLENSSYWMFMVKVKQRDKFILYMKDKGVSTGVHYIPLTFHPYFQPFKTETPVADQAWKEFVTLPLFPELSTEEINYIIQCINDYKG</sequence>
<dbReference type="PANTHER" id="PTHR30244">
    <property type="entry name" value="TRANSAMINASE"/>
    <property type="match status" value="1"/>
</dbReference>
<dbReference type="SUPFAM" id="SSF53383">
    <property type="entry name" value="PLP-dependent transferases"/>
    <property type="match status" value="1"/>
</dbReference>
<feature type="modified residue" description="N6-(pyridoxal phosphate)lysine" evidence="2">
    <location>
        <position position="181"/>
    </location>
</feature>
<dbReference type="InterPro" id="IPR000653">
    <property type="entry name" value="DegT/StrS_aminotransferase"/>
</dbReference>
<keyword evidence="5" id="KW-1185">Reference proteome</keyword>
<dbReference type="GO" id="GO:0000271">
    <property type="term" value="P:polysaccharide biosynthetic process"/>
    <property type="evidence" value="ECO:0007669"/>
    <property type="project" value="TreeGrafter"/>
</dbReference>
<evidence type="ECO:0000313" key="5">
    <source>
        <dbReference type="Proteomes" id="UP001237207"/>
    </source>
</evidence>
<dbReference type="Pfam" id="PF01041">
    <property type="entry name" value="DegT_DnrJ_EryC1"/>
    <property type="match status" value="1"/>
</dbReference>
<gene>
    <name evidence="4" type="ORF">J2S13_002868</name>
</gene>
<feature type="active site" description="Proton acceptor" evidence="1">
    <location>
        <position position="181"/>
    </location>
</feature>
<reference evidence="4" key="1">
    <citation type="submission" date="2023-07" db="EMBL/GenBank/DDBJ databases">
        <title>Genomic Encyclopedia of Type Strains, Phase IV (KMG-IV): sequencing the most valuable type-strain genomes for metagenomic binning, comparative biology and taxonomic classification.</title>
        <authorList>
            <person name="Goeker M."/>
        </authorList>
    </citation>
    <scope>NUCLEOTIDE SEQUENCE</scope>
    <source>
        <strain evidence="4">DSM 23947</strain>
    </source>
</reference>
<dbReference type="RefSeq" id="WP_307258438.1">
    <property type="nucleotide sequence ID" value="NZ_JAUSUC010000048.1"/>
</dbReference>
<dbReference type="InterPro" id="IPR015421">
    <property type="entry name" value="PyrdxlP-dep_Trfase_major"/>
</dbReference>
<dbReference type="GO" id="GO:0030170">
    <property type="term" value="F:pyridoxal phosphate binding"/>
    <property type="evidence" value="ECO:0007669"/>
    <property type="project" value="TreeGrafter"/>
</dbReference>
<dbReference type="Proteomes" id="UP001237207">
    <property type="component" value="Unassembled WGS sequence"/>
</dbReference>
<evidence type="ECO:0000313" key="4">
    <source>
        <dbReference type="EMBL" id="MDQ0216409.1"/>
    </source>
</evidence>
<dbReference type="PIRSF" id="PIRSF000390">
    <property type="entry name" value="PLP_StrS"/>
    <property type="match status" value="1"/>
</dbReference>